<dbReference type="GO" id="GO:0031470">
    <property type="term" value="C:carboxysome"/>
    <property type="evidence" value="ECO:0007669"/>
    <property type="project" value="UniProtKB-ARBA"/>
</dbReference>
<evidence type="ECO:0000313" key="2">
    <source>
        <dbReference type="Proteomes" id="UP000767446"/>
    </source>
</evidence>
<dbReference type="EMBL" id="JADQBC010000004">
    <property type="protein sequence ID" value="MBR8826492.1"/>
    <property type="molecule type" value="Genomic_DNA"/>
</dbReference>
<reference evidence="1" key="1">
    <citation type="submission" date="2021-02" db="EMBL/GenBank/DDBJ databases">
        <title>Metagenome analyses of Stigonema ocellatum DSM 106950, Chlorogloea purpurea SAG 13.99 and Gomphosphaeria aponina DSM 107014.</title>
        <authorList>
            <person name="Marter P."/>
            <person name="Huang S."/>
        </authorList>
    </citation>
    <scope>NUCLEOTIDE SEQUENCE</scope>
    <source>
        <strain evidence="1">JP213</strain>
    </source>
</reference>
<dbReference type="InterPro" id="IPR011004">
    <property type="entry name" value="Trimer_LpxA-like_sf"/>
</dbReference>
<gene>
    <name evidence="1" type="ORF">DSM107014_01065</name>
</gene>
<proteinExistence type="predicted"/>
<comment type="caution">
    <text evidence="1">The sequence shown here is derived from an EMBL/GenBank/DDBJ whole genome shotgun (WGS) entry which is preliminary data.</text>
</comment>
<organism evidence="1 2">
    <name type="scientific">Gomphosphaeria aponina SAG 52.96 = DSM 107014</name>
    <dbReference type="NCBI Taxonomy" id="1521640"/>
    <lineage>
        <taxon>Bacteria</taxon>
        <taxon>Bacillati</taxon>
        <taxon>Cyanobacteriota</taxon>
        <taxon>Cyanophyceae</taxon>
        <taxon>Oscillatoriophycideae</taxon>
        <taxon>Chroococcales</taxon>
        <taxon>Gomphosphaeriaceae</taxon>
        <taxon>Gomphosphaeria</taxon>
    </lineage>
</organism>
<dbReference type="SUPFAM" id="SSF51161">
    <property type="entry name" value="Trimeric LpxA-like enzymes"/>
    <property type="match status" value="1"/>
</dbReference>
<name>A0A941GMN3_9CHRO</name>
<dbReference type="Gene3D" id="2.160.10.10">
    <property type="entry name" value="Hexapeptide repeat proteins"/>
    <property type="match status" value="1"/>
</dbReference>
<sequence>MYFQIRERVSNSEIYTVGDVTIHSEAIIAPGVILQAAPGSKIVIRSGACIGMGVILKAYQGTLTIESGVILGAGVLVVGFGTIGKNACVGTASTIFNASVDSMAVLSPGSLIGDTSRQVGELKEAENVNSVKEKVPPPTEEEGESDSFWEDHWIATEESVENLPGPSLEKGETKATAAVKSNPNQEETAIEAAELKTEVLKNGINSESSPEKGNTPAIGKVYINNLLVTLFPHRQPLNNQNQDS</sequence>
<accession>A0A941GMN3</accession>
<protein>
    <submittedName>
        <fullName evidence="1">Uncharacterized protein</fullName>
    </submittedName>
</protein>
<dbReference type="AlphaFoldDB" id="A0A941GMN3"/>
<dbReference type="GO" id="GO:0043886">
    <property type="term" value="F:structural constituent of carboxysome shell"/>
    <property type="evidence" value="ECO:0007669"/>
    <property type="project" value="UniProtKB-ARBA"/>
</dbReference>
<dbReference type="Proteomes" id="UP000767446">
    <property type="component" value="Unassembled WGS sequence"/>
</dbReference>
<evidence type="ECO:0000313" key="1">
    <source>
        <dbReference type="EMBL" id="MBR8826492.1"/>
    </source>
</evidence>